<dbReference type="EMBL" id="PP965500">
    <property type="protein sequence ID" value="XCO00566.1"/>
    <property type="molecule type" value="Genomic_DNA"/>
</dbReference>
<evidence type="ECO:0000313" key="1">
    <source>
        <dbReference type="EMBL" id="XCO00566.1"/>
    </source>
</evidence>
<reference evidence="1" key="1">
    <citation type="submission" date="2024-06" db="EMBL/GenBank/DDBJ databases">
        <title>Intestivirid acquisition increases across infancy in a wild primate population.</title>
        <authorList>
            <person name="Schneider-Creas I.A."/>
            <person name="Moya I.L."/>
            <person name="Chiou K.L."/>
            <person name="Baniel A."/>
            <person name="Azanaw Haile A."/>
            <person name="Kebede F."/>
            <person name="Abebe B."/>
            <person name="Snyder-Mackler N."/>
            <person name="Varsani A."/>
        </authorList>
    </citation>
    <scope>NUCLEOTIDE SEQUENCE</scope>
    <source>
        <strain evidence="1">Int_RNL_2018_0288_CRY</strain>
    </source>
</reference>
<protein>
    <submittedName>
        <fullName evidence="1">Uncharacterized protein</fullName>
    </submittedName>
</protein>
<organism evidence="1">
    <name type="scientific">Geladintestivirus 2</name>
    <dbReference type="NCBI Taxonomy" id="3233134"/>
    <lineage>
        <taxon>Viruses</taxon>
        <taxon>Duplodnaviria</taxon>
        <taxon>Heunggongvirae</taxon>
        <taxon>Uroviricota</taxon>
        <taxon>Caudoviricetes</taxon>
        <taxon>Crassvirales</taxon>
    </lineage>
</organism>
<proteinExistence type="predicted"/>
<sequence length="370" mass="42572">MDIKVQSDNTDKVPSNTFNEPLKVEKDAYMQENEEMNKPYTDNRKITISLTHNYSNYRKANLKVLGQRKEVIGSSITSCRILSSNAGEVEAYFPSLVGLSPNHQDFVTRVKAWLSNIQFVVNDGDVSLDISFKYNTKKDYLDFKKKEEAIDEDFAKVDRSNTLAIKEAVKERITALNTLESEKYKVGRPINLEQYIIYRHCLLYRDVAKDIALINSDPSYRFYIKDEAKEAEKQRKLTEARMNAMQNFLELNRSQIKFNAVYIAIVASRNENVSLALTKTPSEKNMYLMDYINSNPDKFNKIVSDRNVVTRALIETLIVRGELVRSEFNQQISTADGTLIGSNMNGAIAYLNDPKNKDIREIYEKKVNLF</sequence>
<accession>A0AAU8MIK9</accession>
<name>A0AAU8MIK9_9CAUD</name>